<protein>
    <submittedName>
        <fullName evidence="2">Phosphopantetheine attachment protein</fullName>
    </submittedName>
</protein>
<name>A0A2A6E2A5_9BACL</name>
<feature type="domain" description="Carrier" evidence="1">
    <location>
        <begin position="4"/>
        <end position="83"/>
    </location>
</feature>
<dbReference type="AlphaFoldDB" id="A0A2A6E2A5"/>
<dbReference type="Proteomes" id="UP000243688">
    <property type="component" value="Unassembled WGS sequence"/>
</dbReference>
<dbReference type="Gene3D" id="1.10.1200.10">
    <property type="entry name" value="ACP-like"/>
    <property type="match status" value="1"/>
</dbReference>
<evidence type="ECO:0000313" key="3">
    <source>
        <dbReference type="Proteomes" id="UP000243688"/>
    </source>
</evidence>
<dbReference type="SUPFAM" id="SSF47336">
    <property type="entry name" value="ACP-like"/>
    <property type="match status" value="1"/>
</dbReference>
<evidence type="ECO:0000259" key="1">
    <source>
        <dbReference type="PROSITE" id="PS50075"/>
    </source>
</evidence>
<sequence>MDCDTIIRELEDHIRRRYGIDENDEDFGVDVHLFDYGYVDSIGAAALIAHIEQTYGVQVTDRDIMLYPMNTIREIARFIEAKRRGER</sequence>
<proteinExistence type="predicted"/>
<gene>
    <name evidence="2" type="ORF">BLM47_03830</name>
</gene>
<dbReference type="InterPro" id="IPR009081">
    <property type="entry name" value="PP-bd_ACP"/>
</dbReference>
<dbReference type="PROSITE" id="PS50075">
    <property type="entry name" value="CARRIER"/>
    <property type="match status" value="1"/>
</dbReference>
<comment type="caution">
    <text evidence="2">The sequence shown here is derived from an EMBL/GenBank/DDBJ whole genome shotgun (WGS) entry which is preliminary data.</text>
</comment>
<evidence type="ECO:0000313" key="2">
    <source>
        <dbReference type="EMBL" id="PDO11154.1"/>
    </source>
</evidence>
<organism evidence="2 3">
    <name type="scientific">Candidatus Reconcilbacillus cellulovorans</name>
    <dbReference type="NCBI Taxonomy" id="1906605"/>
    <lineage>
        <taxon>Bacteria</taxon>
        <taxon>Bacillati</taxon>
        <taxon>Bacillota</taxon>
        <taxon>Bacilli</taxon>
        <taxon>Bacillales</taxon>
        <taxon>Paenibacillaceae</taxon>
        <taxon>Candidatus Reconcilbacillus</taxon>
    </lineage>
</organism>
<reference evidence="2 3" key="1">
    <citation type="submission" date="2016-12" db="EMBL/GenBank/DDBJ databases">
        <title>Candidatus Reconcilibacillus cellulovorans genome.</title>
        <authorList>
            <person name="Kolinko S."/>
            <person name="Wu Y.-W."/>
            <person name="Tachea F."/>
            <person name="Denzel E."/>
            <person name="Hiras J."/>
            <person name="Baecker N."/>
            <person name="Chan L.J."/>
            <person name="Eichorst S.A."/>
            <person name="Frey D."/>
            <person name="Adams P.D."/>
            <person name="Pray T."/>
            <person name="Tanjore D."/>
            <person name="Petzold C.J."/>
            <person name="Gladden J.M."/>
            <person name="Simmons B.A."/>
            <person name="Singer S.W."/>
        </authorList>
    </citation>
    <scope>NUCLEOTIDE SEQUENCE [LARGE SCALE GENOMIC DNA]</scope>
    <source>
        <strain evidence="2">JTherm</strain>
    </source>
</reference>
<dbReference type="EMBL" id="MOXJ01000005">
    <property type="protein sequence ID" value="PDO11154.1"/>
    <property type="molecule type" value="Genomic_DNA"/>
</dbReference>
<accession>A0A2A6E2A5</accession>
<dbReference type="Pfam" id="PF00550">
    <property type="entry name" value="PP-binding"/>
    <property type="match status" value="1"/>
</dbReference>
<dbReference type="InterPro" id="IPR036736">
    <property type="entry name" value="ACP-like_sf"/>
</dbReference>